<accession>A0A2S9T7H7</accession>
<protein>
    <recommendedName>
        <fullName evidence="2">GmrSD restriction endonucleases N-terminal domain-containing protein</fullName>
    </recommendedName>
</protein>
<gene>
    <name evidence="3" type="ORF">CJ673_04340</name>
</gene>
<evidence type="ECO:0000259" key="2">
    <source>
        <dbReference type="Pfam" id="PF03235"/>
    </source>
</evidence>
<dbReference type="AlphaFoldDB" id="A0A2S9T7H7"/>
<evidence type="ECO:0000256" key="1">
    <source>
        <dbReference type="SAM" id="Coils"/>
    </source>
</evidence>
<dbReference type="EMBL" id="NXGE01000002">
    <property type="protein sequence ID" value="PRM94795.1"/>
    <property type="molecule type" value="Genomic_DNA"/>
</dbReference>
<evidence type="ECO:0000313" key="4">
    <source>
        <dbReference type="Proteomes" id="UP000238281"/>
    </source>
</evidence>
<dbReference type="InterPro" id="IPR004919">
    <property type="entry name" value="GmrSD_N"/>
</dbReference>
<dbReference type="RefSeq" id="WP_105915062.1">
    <property type="nucleotide sequence ID" value="NZ_NXGE01000002.1"/>
</dbReference>
<evidence type="ECO:0000313" key="3">
    <source>
        <dbReference type="EMBL" id="PRM94795.1"/>
    </source>
</evidence>
<feature type="domain" description="GmrSD restriction endonucleases N-terminal" evidence="2">
    <location>
        <begin position="10"/>
        <end position="211"/>
    </location>
</feature>
<sequence length="689" mass="83699">MAETTKTFLELIKDYKIIIPLIQRDYAQGREKEKNKAEKFLEAIKNGCESKLNLDFVYGKRDKENKIFIPLDGQQRLTTLFLIHWYLSLKNDYKSDLSKFSYEVRSSSKDFLEELTKNDNWKNFTRKNIKTQVENSNWFFLSWKKDLTVVSLLKMLDLIEKFFENEDINKLNNITFEILYLDEFNLTDELYVKMNARGKPLTLFENFKAEFESYIEKTGDSKDVIARNKASFDNEWLNIFWNLAKKKVEEKQINIDEAPKLADEMFYNFFYNITFNFYLEKQDKFIKINNKEYSIINEFIKDNDIFSFYKDIYSDTNKTTVIINILNKLQIDETFETFVNNIYISQWDRARFHALQLAYIYDLDEKEFNRWKRVSFNLINNQLIQSPDDLIKTIKSLNSFIEKSNKDIYEHIKKDYKVIDYFTQKDEESLKAKLILENQNWEEEIVKAECHWYLDGQIGFLLEFAENNLEKFIMYRDKFVKIWDSAKNEKKTITDNQILIYQALLVKGDYFINDYSEYKNRIFCSFAPALRTKFDNWRKLFNSENKKYLKELLDDNRNLKEIINEFNNTNDWRYGFIKYPKIFKYCKQYQIRMKSENNILLLSKERVYGEHAEYYTYWLKFELEKELEKELKYNFSSSTEDYKYLEIDENQKVIFKDGKWYLNEVEDEHEISKPKIENKEIKYEFIKNK</sequence>
<dbReference type="Pfam" id="PF03235">
    <property type="entry name" value="GmrSD_N"/>
    <property type="match status" value="1"/>
</dbReference>
<reference evidence="3 4" key="1">
    <citation type="submission" date="2017-09" db="EMBL/GenBank/DDBJ databases">
        <title>Reassesment of A. cryaerophilus.</title>
        <authorList>
            <person name="Perez-Cataluna A."/>
            <person name="Collado L."/>
            <person name="Salgado O."/>
            <person name="Lefinanco V."/>
            <person name="Figueras M.J."/>
        </authorList>
    </citation>
    <scope>NUCLEOTIDE SEQUENCE [LARGE SCALE GENOMIC DNA]</scope>
    <source>
        <strain evidence="3 4">LMG 10210</strain>
    </source>
</reference>
<organism evidence="3 4">
    <name type="scientific">Aliarcobacter cryaerophilus</name>
    <dbReference type="NCBI Taxonomy" id="28198"/>
    <lineage>
        <taxon>Bacteria</taxon>
        <taxon>Pseudomonadati</taxon>
        <taxon>Campylobacterota</taxon>
        <taxon>Epsilonproteobacteria</taxon>
        <taxon>Campylobacterales</taxon>
        <taxon>Arcobacteraceae</taxon>
        <taxon>Aliarcobacter</taxon>
    </lineage>
</organism>
<feature type="coiled-coil region" evidence="1">
    <location>
        <begin position="424"/>
        <end position="451"/>
    </location>
</feature>
<keyword evidence="1" id="KW-0175">Coiled coil</keyword>
<comment type="caution">
    <text evidence="3">The sequence shown here is derived from an EMBL/GenBank/DDBJ whole genome shotgun (WGS) entry which is preliminary data.</text>
</comment>
<proteinExistence type="predicted"/>
<name>A0A2S9T7H7_9BACT</name>
<dbReference type="Proteomes" id="UP000238281">
    <property type="component" value="Unassembled WGS sequence"/>
</dbReference>